<name>A0A9X2RG18_9BACT</name>
<keyword evidence="7" id="KW-0378">Hydrolase</keyword>
<dbReference type="Gene3D" id="1.20.1540.10">
    <property type="entry name" value="Rhomboid-like"/>
    <property type="match status" value="1"/>
</dbReference>
<keyword evidence="8" id="KW-1185">Reference proteome</keyword>
<sequence>MDNFSPNTQFSVFPPVIKNLLIINALAFLLTKQLFGSGWTPIGAAIAPYLVLNPLGEGFMPWQLVTYMFLHADLSHIFLNLFALWIFGQAIENLWGSKRFLIYYLLTGIGAAIIHMFIGGYFAYTLGASGAVFGILLAFGMMFPDRYIMLLIPPIPIKAKYFVGFYGLFELFNGLAMPNSGVAHFAHLGGLVVGFILIKYWGLKKPEYYG</sequence>
<keyword evidence="4 5" id="KW-0472">Membrane</keyword>
<dbReference type="GO" id="GO:0004252">
    <property type="term" value="F:serine-type endopeptidase activity"/>
    <property type="evidence" value="ECO:0007669"/>
    <property type="project" value="InterPro"/>
</dbReference>
<dbReference type="SMART" id="SM01160">
    <property type="entry name" value="DUF1751"/>
    <property type="match status" value="1"/>
</dbReference>
<evidence type="ECO:0000256" key="4">
    <source>
        <dbReference type="ARBA" id="ARBA00023136"/>
    </source>
</evidence>
<proteinExistence type="predicted"/>
<feature type="transmembrane region" description="Helical" evidence="5">
    <location>
        <begin position="100"/>
        <end position="118"/>
    </location>
</feature>
<dbReference type="AlphaFoldDB" id="A0A9X2RG18"/>
<reference evidence="7" key="1">
    <citation type="submission" date="2022-06" db="EMBL/GenBank/DDBJ databases">
        <title>Gracilimonas sp. CAU 1638 isolated from sea sediment.</title>
        <authorList>
            <person name="Kim W."/>
        </authorList>
    </citation>
    <scope>NUCLEOTIDE SEQUENCE</scope>
    <source>
        <strain evidence="7">CAU 1638</strain>
    </source>
</reference>
<protein>
    <submittedName>
        <fullName evidence="7">Rhomboid family intramembrane serine protease</fullName>
    </submittedName>
</protein>
<evidence type="ECO:0000259" key="6">
    <source>
        <dbReference type="Pfam" id="PF01694"/>
    </source>
</evidence>
<dbReference type="SUPFAM" id="SSF144091">
    <property type="entry name" value="Rhomboid-like"/>
    <property type="match status" value="1"/>
</dbReference>
<dbReference type="Proteomes" id="UP001139125">
    <property type="component" value="Unassembled WGS sequence"/>
</dbReference>
<gene>
    <name evidence="7" type="ORF">NM125_15245</name>
</gene>
<dbReference type="InterPro" id="IPR035952">
    <property type="entry name" value="Rhomboid-like_sf"/>
</dbReference>
<feature type="transmembrane region" description="Helical" evidence="5">
    <location>
        <begin position="12"/>
        <end position="31"/>
    </location>
</feature>
<feature type="domain" description="Peptidase S54 rhomboid" evidence="6">
    <location>
        <begin position="61"/>
        <end position="198"/>
    </location>
</feature>
<dbReference type="GO" id="GO:0006508">
    <property type="term" value="P:proteolysis"/>
    <property type="evidence" value="ECO:0007669"/>
    <property type="project" value="UniProtKB-KW"/>
</dbReference>
<evidence type="ECO:0000256" key="3">
    <source>
        <dbReference type="ARBA" id="ARBA00022989"/>
    </source>
</evidence>
<evidence type="ECO:0000256" key="2">
    <source>
        <dbReference type="ARBA" id="ARBA00022692"/>
    </source>
</evidence>
<dbReference type="RefSeq" id="WP_255135845.1">
    <property type="nucleotide sequence ID" value="NZ_JANDBC010000003.1"/>
</dbReference>
<keyword evidence="2 5" id="KW-0812">Transmembrane</keyword>
<comment type="subcellular location">
    <subcellularLocation>
        <location evidence="1">Membrane</location>
        <topology evidence="1">Multi-pass membrane protein</topology>
    </subcellularLocation>
</comment>
<comment type="caution">
    <text evidence="7">The sequence shown here is derived from an EMBL/GenBank/DDBJ whole genome shotgun (WGS) entry which is preliminary data.</text>
</comment>
<feature type="transmembrane region" description="Helical" evidence="5">
    <location>
        <begin position="38"/>
        <end position="56"/>
    </location>
</feature>
<dbReference type="EMBL" id="JANDBC010000003">
    <property type="protein sequence ID" value="MCP9292945.1"/>
    <property type="molecule type" value="Genomic_DNA"/>
</dbReference>
<dbReference type="InterPro" id="IPR022764">
    <property type="entry name" value="Peptidase_S54_rhomboid_dom"/>
</dbReference>
<evidence type="ECO:0000256" key="5">
    <source>
        <dbReference type="SAM" id="Phobius"/>
    </source>
</evidence>
<evidence type="ECO:0000313" key="7">
    <source>
        <dbReference type="EMBL" id="MCP9292945.1"/>
    </source>
</evidence>
<organism evidence="7 8">
    <name type="scientific">Gracilimonas sediminicola</name>
    <dbReference type="NCBI Taxonomy" id="2952158"/>
    <lineage>
        <taxon>Bacteria</taxon>
        <taxon>Pseudomonadati</taxon>
        <taxon>Balneolota</taxon>
        <taxon>Balneolia</taxon>
        <taxon>Balneolales</taxon>
        <taxon>Balneolaceae</taxon>
        <taxon>Gracilimonas</taxon>
    </lineage>
</organism>
<keyword evidence="7" id="KW-0645">Protease</keyword>
<accession>A0A9X2RG18</accession>
<evidence type="ECO:0000313" key="8">
    <source>
        <dbReference type="Proteomes" id="UP001139125"/>
    </source>
</evidence>
<dbReference type="GO" id="GO:0016020">
    <property type="term" value="C:membrane"/>
    <property type="evidence" value="ECO:0007669"/>
    <property type="project" value="UniProtKB-SubCell"/>
</dbReference>
<dbReference type="PANTHER" id="PTHR43066:SF11">
    <property type="entry name" value="PEPTIDASE S54 RHOMBOID DOMAIN-CONTAINING PROTEIN"/>
    <property type="match status" value="1"/>
</dbReference>
<dbReference type="PANTHER" id="PTHR43066">
    <property type="entry name" value="RHOMBOID-RELATED PROTEIN"/>
    <property type="match status" value="1"/>
</dbReference>
<evidence type="ECO:0000256" key="1">
    <source>
        <dbReference type="ARBA" id="ARBA00004141"/>
    </source>
</evidence>
<dbReference type="Pfam" id="PF01694">
    <property type="entry name" value="Rhomboid"/>
    <property type="match status" value="1"/>
</dbReference>
<keyword evidence="3 5" id="KW-1133">Transmembrane helix</keyword>
<feature type="transmembrane region" description="Helical" evidence="5">
    <location>
        <begin position="150"/>
        <end position="169"/>
    </location>
</feature>
<feature type="transmembrane region" description="Helical" evidence="5">
    <location>
        <begin position="181"/>
        <end position="201"/>
    </location>
</feature>
<feature type="transmembrane region" description="Helical" evidence="5">
    <location>
        <begin position="124"/>
        <end position="143"/>
    </location>
</feature>
<feature type="transmembrane region" description="Helical" evidence="5">
    <location>
        <begin position="68"/>
        <end position="88"/>
    </location>
</feature>